<feature type="region of interest" description="Disordered" evidence="1">
    <location>
        <begin position="753"/>
        <end position="892"/>
    </location>
</feature>
<organism evidence="4 5">
    <name type="scientific">Dichomitus squalens</name>
    <dbReference type="NCBI Taxonomy" id="114155"/>
    <lineage>
        <taxon>Eukaryota</taxon>
        <taxon>Fungi</taxon>
        <taxon>Dikarya</taxon>
        <taxon>Basidiomycota</taxon>
        <taxon>Agaricomycotina</taxon>
        <taxon>Agaricomycetes</taxon>
        <taxon>Polyporales</taxon>
        <taxon>Polyporaceae</taxon>
        <taxon>Dichomitus</taxon>
    </lineage>
</organism>
<feature type="region of interest" description="Disordered" evidence="1">
    <location>
        <begin position="932"/>
        <end position="1024"/>
    </location>
</feature>
<dbReference type="GO" id="GO:0016020">
    <property type="term" value="C:membrane"/>
    <property type="evidence" value="ECO:0007669"/>
    <property type="project" value="TreeGrafter"/>
</dbReference>
<dbReference type="Proteomes" id="UP000292082">
    <property type="component" value="Unassembled WGS sequence"/>
</dbReference>
<gene>
    <name evidence="4" type="ORF">BD310DRAFT_621422</name>
</gene>
<dbReference type="STRING" id="114155.A0A4Q9NZB5"/>
<protein>
    <recommendedName>
        <fullName evidence="3">TRP C-terminal domain-containing protein</fullName>
    </recommendedName>
</protein>
<feature type="transmembrane region" description="Helical" evidence="2">
    <location>
        <begin position="202"/>
        <end position="225"/>
    </location>
</feature>
<dbReference type="EMBL" id="ML145090">
    <property type="protein sequence ID" value="TBU63197.1"/>
    <property type="molecule type" value="Genomic_DNA"/>
</dbReference>
<feature type="compositionally biased region" description="Low complexity" evidence="1">
    <location>
        <begin position="985"/>
        <end position="995"/>
    </location>
</feature>
<dbReference type="InterPro" id="IPR040241">
    <property type="entry name" value="TRP_Flc/Pkd2-like"/>
</dbReference>
<evidence type="ECO:0000259" key="3">
    <source>
        <dbReference type="Pfam" id="PF06011"/>
    </source>
</evidence>
<proteinExistence type="predicted"/>
<dbReference type="GO" id="GO:0055085">
    <property type="term" value="P:transmembrane transport"/>
    <property type="evidence" value="ECO:0007669"/>
    <property type="project" value="TreeGrafter"/>
</dbReference>
<feature type="transmembrane region" description="Helical" evidence="2">
    <location>
        <begin position="525"/>
        <end position="550"/>
    </location>
</feature>
<sequence length="1024" mass="109259">MAGLRKPDLLRRGLFRVLLLCASLVSYFMITTAQPATVQFSDCFSSPNISQKLDVSTVYAQYFPKSSNGPYINFTVIGTSPQQIVSASNGTNPVATTLFTTTEVLTFPQPNNHGNSFFCATLRPASPLPEADPSGSFCPLDPGPFAFSSSVQVQPGSALLTLDTRLRALDPFQTELLCLDVNTTILDPSSGGPDSVYGHANIIFWSTVGLAIGYWVVVGIARLVAAWGRGSSRGGNGFLARVEGAGFVLASALSGERFASSPALMRFCTPSLRDIVFHTQWCAVLSMVAVQWPMFTYPLLSQTAWATLSYNISLTQGKNADHLRWNPLTVQPYNPPSIFADQLNDPSSPIFIDSSAPNFLFQLPPNATTGMSAFAWSVGLRPQDLFGICVSIFLAIVAATIVLSVLVWALDFFMSLIAGAAGGGAPTPTGLGGTRSPRYSSASKDMLDGIGMSTTDENRSLNGHFLFSRSTSRFPNTRAWWRWRSNFVSFHGSALHGNLVRLLVLFHLPITVFSCYHMSLPRSQASVGSVVLAALSFVFLSVLIPAFLVFRLTTTRTSKLYDETWTLLSLGPLYNHYRHGSQLFACTLFAINIAFGVTIGFGQKSGTAQAIVILVVEVASALGTSVWLPWGQGASMGLISFLFCVGRIVIAVLLVILTPVVSIGAGAAQWVAYAILFILGLIYLAFLLMLIVKIVEAILRIAGGIGFGRSRHVVDSGLLGTLGLMGCCGPRHPHRNGGYRPAVDRPPSTLALPRPMPLYKNSTPPSSGPPSVLRPEHAMQPYKEDSDDETGFIMGAWQPFPGPGMSQVEEQAPPEPPKSGFARVAGGRAHYDSPYAIASGSTTTFPSERNRGPGSFAKSTPSVVQDSPPPTPSIASAARGLPPGAMPPAHVRTKSQTAIIESAPFMAAQAATVAGGSGGALSGHQADAVAALAAEPQPKKKYWYSRKKNRRMSESDAPLSDPVPVSQESGRSFVVMRKPRPGMPSPSQGSSASQPLEGADEQGRRSFSVLRGTSHSDLQTPAAS</sequence>
<evidence type="ECO:0000313" key="5">
    <source>
        <dbReference type="Proteomes" id="UP000292082"/>
    </source>
</evidence>
<evidence type="ECO:0000313" key="4">
    <source>
        <dbReference type="EMBL" id="TBU63197.1"/>
    </source>
</evidence>
<dbReference type="Pfam" id="PF06011">
    <property type="entry name" value="TRP"/>
    <property type="match status" value="1"/>
</dbReference>
<feature type="compositionally biased region" description="Basic residues" evidence="1">
    <location>
        <begin position="939"/>
        <end position="950"/>
    </location>
</feature>
<feature type="transmembrane region" description="Helical" evidence="2">
    <location>
        <begin position="583"/>
        <end position="602"/>
    </location>
</feature>
<dbReference type="InterPro" id="IPR010308">
    <property type="entry name" value="TRP_C"/>
</dbReference>
<keyword evidence="2" id="KW-1133">Transmembrane helix</keyword>
<name>A0A4Q9NZB5_9APHY</name>
<reference evidence="4 5" key="1">
    <citation type="submission" date="2019-01" db="EMBL/GenBank/DDBJ databases">
        <title>Draft genome sequences of three monokaryotic isolates of the white-rot basidiomycete fungus Dichomitus squalens.</title>
        <authorList>
            <consortium name="DOE Joint Genome Institute"/>
            <person name="Lopez S.C."/>
            <person name="Andreopoulos B."/>
            <person name="Pangilinan J."/>
            <person name="Lipzen A."/>
            <person name="Riley R."/>
            <person name="Ahrendt S."/>
            <person name="Ng V."/>
            <person name="Barry K."/>
            <person name="Daum C."/>
            <person name="Grigoriev I.V."/>
            <person name="Hilden K.S."/>
            <person name="Makela M.R."/>
            <person name="de Vries R.P."/>
        </authorList>
    </citation>
    <scope>NUCLEOTIDE SEQUENCE [LARGE SCALE GENOMIC DNA]</scope>
    <source>
        <strain evidence="4 5">CBS 464.89</strain>
    </source>
</reference>
<feature type="transmembrane region" description="Helical" evidence="2">
    <location>
        <begin position="499"/>
        <end position="519"/>
    </location>
</feature>
<feature type="transmembrane region" description="Helical" evidence="2">
    <location>
        <begin position="637"/>
        <end position="658"/>
    </location>
</feature>
<feature type="transmembrane region" description="Helical" evidence="2">
    <location>
        <begin position="670"/>
        <end position="692"/>
    </location>
</feature>
<keyword evidence="2" id="KW-0812">Transmembrane</keyword>
<feature type="transmembrane region" description="Helical" evidence="2">
    <location>
        <begin position="385"/>
        <end position="410"/>
    </location>
</feature>
<accession>A0A4Q9NZB5</accession>
<evidence type="ECO:0000256" key="2">
    <source>
        <dbReference type="SAM" id="Phobius"/>
    </source>
</evidence>
<keyword evidence="2" id="KW-0472">Membrane</keyword>
<keyword evidence="5" id="KW-1185">Reference proteome</keyword>
<feature type="compositionally biased region" description="Polar residues" evidence="1">
    <location>
        <begin position="1011"/>
        <end position="1024"/>
    </location>
</feature>
<dbReference type="AlphaFoldDB" id="A0A4Q9NZB5"/>
<dbReference type="PANTHER" id="PTHR31145">
    <property type="entry name" value="INTEGRAL MEMBRANE PROTEIN (AFU_ORTHOLOGUE AFUA_7G01610)"/>
    <property type="match status" value="1"/>
</dbReference>
<feature type="transmembrane region" description="Helical" evidence="2">
    <location>
        <begin position="608"/>
        <end position="630"/>
    </location>
</feature>
<dbReference type="PANTHER" id="PTHR31145:SF6">
    <property type="entry name" value="INTEGRAL MEMBRANE PROTEIN (AFU_ORTHOLOGUE AFUA_7G01610)"/>
    <property type="match status" value="1"/>
</dbReference>
<evidence type="ECO:0000256" key="1">
    <source>
        <dbReference type="SAM" id="MobiDB-lite"/>
    </source>
</evidence>
<feature type="domain" description="TRP C-terminal" evidence="3">
    <location>
        <begin position="240"/>
        <end position="700"/>
    </location>
</feature>